<comment type="caution">
    <text evidence="1">The sequence shown here is derived from an EMBL/GenBank/DDBJ whole genome shotgun (WGS) entry which is preliminary data.</text>
</comment>
<keyword evidence="2" id="KW-1185">Reference proteome</keyword>
<dbReference type="OrthoDB" id="2884925at2759"/>
<dbReference type="Gene3D" id="3.80.10.10">
    <property type="entry name" value="Ribonuclease Inhibitor"/>
    <property type="match status" value="1"/>
</dbReference>
<protein>
    <submittedName>
        <fullName evidence="1">F-box domain-containing protein</fullName>
    </submittedName>
</protein>
<reference evidence="1" key="1">
    <citation type="submission" date="2020-05" db="EMBL/GenBank/DDBJ databases">
        <title>Mycena genomes resolve the evolution of fungal bioluminescence.</title>
        <authorList>
            <person name="Tsai I.J."/>
        </authorList>
    </citation>
    <scope>NUCLEOTIDE SEQUENCE</scope>
    <source>
        <strain evidence="1">160909Yilan</strain>
    </source>
</reference>
<evidence type="ECO:0000313" key="1">
    <source>
        <dbReference type="EMBL" id="KAF7361517.1"/>
    </source>
</evidence>
<proteinExistence type="predicted"/>
<dbReference type="AlphaFoldDB" id="A0A8H6YM17"/>
<name>A0A8H6YM17_9AGAR</name>
<gene>
    <name evidence="1" type="ORF">MSAN_01185300</name>
</gene>
<evidence type="ECO:0000313" key="2">
    <source>
        <dbReference type="Proteomes" id="UP000623467"/>
    </source>
</evidence>
<dbReference type="Proteomes" id="UP000623467">
    <property type="component" value="Unassembled WGS sequence"/>
</dbReference>
<dbReference type="InterPro" id="IPR032675">
    <property type="entry name" value="LRR_dom_sf"/>
</dbReference>
<dbReference type="EMBL" id="JACAZH010000008">
    <property type="protein sequence ID" value="KAF7361517.1"/>
    <property type="molecule type" value="Genomic_DNA"/>
</dbReference>
<organism evidence="1 2">
    <name type="scientific">Mycena sanguinolenta</name>
    <dbReference type="NCBI Taxonomy" id="230812"/>
    <lineage>
        <taxon>Eukaryota</taxon>
        <taxon>Fungi</taxon>
        <taxon>Dikarya</taxon>
        <taxon>Basidiomycota</taxon>
        <taxon>Agaricomycotina</taxon>
        <taxon>Agaricomycetes</taxon>
        <taxon>Agaricomycetidae</taxon>
        <taxon>Agaricales</taxon>
        <taxon>Marasmiineae</taxon>
        <taxon>Mycenaceae</taxon>
        <taxon>Mycena</taxon>
    </lineage>
</organism>
<sequence length="416" mass="47021">MPVSVEELRERIEQISSDINRHQDAELLKKLQQAKIQLHCQLNQLVDPIARLPLEISSEIFLQTLDSFPKPASFHPPMLFLNVCSTWTAIASSTPAIWSSTRIDFPRSFAFWMWLLPVWLGRAHNCPLTVRFGGDFHHWNHDVSGVIWKHGGQLKHLEIANDDDDVEEDEELFMIDIFGRTSPESMPLLESLTIRNLTGEQAFSGRQILGLLRQMPNITKLHMEPLTDLPSEDLVVPTLRQLSFGDFEDSHDEILKFLSLPRTRNPLRADALPQLNVAWEYDTIGVHLRECFCLIPTLVRLRVLSLTSSVVADLFAALADSSLLLPNLNSFIVFNSEHISEALWSTLVRALVSRRKKLRIVAVQNVNVPKAADILAALGELVIDGMQIYIGTTKTNFAAPGFPTDVLDFPARWKLS</sequence>
<accession>A0A8H6YM17</accession>